<evidence type="ECO:0000313" key="1">
    <source>
        <dbReference type="EMBL" id="MBI4210718.1"/>
    </source>
</evidence>
<reference evidence="1" key="1">
    <citation type="submission" date="2020-07" db="EMBL/GenBank/DDBJ databases">
        <title>Huge and variable diversity of episymbiotic CPR bacteria and DPANN archaea in groundwater ecosystems.</title>
        <authorList>
            <person name="He C.Y."/>
            <person name="Keren R."/>
            <person name="Whittaker M."/>
            <person name="Farag I.F."/>
            <person name="Doudna J."/>
            <person name="Cate J.H.D."/>
            <person name="Banfield J.F."/>
        </authorList>
    </citation>
    <scope>NUCLEOTIDE SEQUENCE</scope>
    <source>
        <strain evidence="1">NC_groundwater_1296_Ag_S-0.2um_52_80</strain>
    </source>
</reference>
<gene>
    <name evidence="1" type="ORF">HY544_04405</name>
</gene>
<dbReference type="Proteomes" id="UP000732298">
    <property type="component" value="Unassembled WGS sequence"/>
</dbReference>
<dbReference type="EMBL" id="JACQPB010000041">
    <property type="protein sequence ID" value="MBI4210718.1"/>
    <property type="molecule type" value="Genomic_DNA"/>
</dbReference>
<sequence length="73" mass="8079">MSCLNGAKSSLLPKSRIKTAMKVRDELDGLIETARILGNAPLMGSLRRSEQDIKSGKLTKATSRKDLDRFFRG</sequence>
<proteinExistence type="predicted"/>
<protein>
    <submittedName>
        <fullName evidence="1">Uncharacterized protein</fullName>
    </submittedName>
</protein>
<name>A0A8T3YNX7_9ARCH</name>
<evidence type="ECO:0000313" key="2">
    <source>
        <dbReference type="Proteomes" id="UP000732298"/>
    </source>
</evidence>
<comment type="caution">
    <text evidence="1">The sequence shown here is derived from an EMBL/GenBank/DDBJ whole genome shotgun (WGS) entry which is preliminary data.</text>
</comment>
<organism evidence="1 2">
    <name type="scientific">Candidatus Iainarchaeum sp</name>
    <dbReference type="NCBI Taxonomy" id="3101447"/>
    <lineage>
        <taxon>Archaea</taxon>
        <taxon>Candidatus Iainarchaeota</taxon>
        <taxon>Candidatus Iainarchaeia</taxon>
        <taxon>Candidatus Iainarchaeales</taxon>
        <taxon>Candidatus Iainarchaeaceae</taxon>
        <taxon>Candidatus Iainarchaeum</taxon>
    </lineage>
</organism>
<accession>A0A8T3YNX7</accession>
<dbReference type="AlphaFoldDB" id="A0A8T3YNX7"/>